<evidence type="ECO:0000313" key="4">
    <source>
        <dbReference type="Proteomes" id="UP000585474"/>
    </source>
</evidence>
<reference evidence="3 4" key="1">
    <citation type="submission" date="2019-07" db="EMBL/GenBank/DDBJ databases">
        <title>De Novo Assembly of kiwifruit Actinidia rufa.</title>
        <authorList>
            <person name="Sugita-Konishi S."/>
            <person name="Sato K."/>
            <person name="Mori E."/>
            <person name="Abe Y."/>
            <person name="Kisaki G."/>
            <person name="Hamano K."/>
            <person name="Suezawa K."/>
            <person name="Otani M."/>
            <person name="Fukuda T."/>
            <person name="Manabe T."/>
            <person name="Gomi K."/>
            <person name="Tabuchi M."/>
            <person name="Akimitsu K."/>
            <person name="Kataoka I."/>
        </authorList>
    </citation>
    <scope>NUCLEOTIDE SEQUENCE [LARGE SCALE GENOMIC DNA]</scope>
    <source>
        <strain evidence="4">cv. Fuchu</strain>
    </source>
</reference>
<dbReference type="InterPro" id="IPR000953">
    <property type="entry name" value="Chromo/chromo_shadow_dom"/>
</dbReference>
<dbReference type="Pfam" id="PF03732">
    <property type="entry name" value="Retrotrans_gag"/>
    <property type="match status" value="1"/>
</dbReference>
<dbReference type="InterPro" id="IPR005162">
    <property type="entry name" value="Retrotrans_gag_dom"/>
</dbReference>
<dbReference type="InterPro" id="IPR016197">
    <property type="entry name" value="Chromo-like_dom_sf"/>
</dbReference>
<dbReference type="AlphaFoldDB" id="A0A7J0F418"/>
<dbReference type="PANTHER" id="PTHR35046">
    <property type="entry name" value="ZINC KNUCKLE (CCHC-TYPE) FAMILY PROTEIN"/>
    <property type="match status" value="1"/>
</dbReference>
<name>A0A7J0F418_9ERIC</name>
<dbReference type="CDD" id="cd00024">
    <property type="entry name" value="CD_CSD"/>
    <property type="match status" value="1"/>
</dbReference>
<feature type="region of interest" description="Disordered" evidence="1">
    <location>
        <begin position="1"/>
        <end position="47"/>
    </location>
</feature>
<dbReference type="Gene3D" id="2.40.70.10">
    <property type="entry name" value="Acid Proteases"/>
    <property type="match status" value="1"/>
</dbReference>
<dbReference type="Proteomes" id="UP000585474">
    <property type="component" value="Unassembled WGS sequence"/>
</dbReference>
<keyword evidence="4" id="KW-1185">Reference proteome</keyword>
<dbReference type="CDD" id="cd00303">
    <property type="entry name" value="retropepsin_like"/>
    <property type="match status" value="1"/>
</dbReference>
<dbReference type="SUPFAM" id="SSF54160">
    <property type="entry name" value="Chromo domain-like"/>
    <property type="match status" value="1"/>
</dbReference>
<comment type="caution">
    <text evidence="3">The sequence shown here is derived from an EMBL/GenBank/DDBJ whole genome shotgun (WGS) entry which is preliminary data.</text>
</comment>
<proteinExistence type="predicted"/>
<dbReference type="PROSITE" id="PS50013">
    <property type="entry name" value="CHROMO_2"/>
    <property type="match status" value="1"/>
</dbReference>
<dbReference type="OrthoDB" id="1166507at2759"/>
<dbReference type="EMBL" id="BJWL01000008">
    <property type="protein sequence ID" value="GFY92657.1"/>
    <property type="molecule type" value="Genomic_DNA"/>
</dbReference>
<dbReference type="InterPro" id="IPR021109">
    <property type="entry name" value="Peptidase_aspartic_dom_sf"/>
</dbReference>
<feature type="domain" description="Chromo" evidence="2">
    <location>
        <begin position="540"/>
        <end position="594"/>
    </location>
</feature>
<dbReference type="SUPFAM" id="SSF50630">
    <property type="entry name" value="Acid proteases"/>
    <property type="match status" value="1"/>
</dbReference>
<dbReference type="Pfam" id="PF00385">
    <property type="entry name" value="Chromo"/>
    <property type="match status" value="1"/>
</dbReference>
<protein>
    <recommendedName>
        <fullName evidence="2">Chromo domain-containing protein</fullName>
    </recommendedName>
</protein>
<feature type="region of interest" description="Disordered" evidence="1">
    <location>
        <begin position="423"/>
        <end position="443"/>
    </location>
</feature>
<accession>A0A7J0F418</accession>
<dbReference type="Gene3D" id="2.40.50.40">
    <property type="match status" value="1"/>
</dbReference>
<dbReference type="PANTHER" id="PTHR35046:SF9">
    <property type="entry name" value="RNA-DIRECTED DNA POLYMERASE"/>
    <property type="match status" value="1"/>
</dbReference>
<dbReference type="InterPro" id="IPR023780">
    <property type="entry name" value="Chromo_domain"/>
</dbReference>
<feature type="compositionally biased region" description="Polar residues" evidence="1">
    <location>
        <begin position="1"/>
        <end position="12"/>
    </location>
</feature>
<organism evidence="3 4">
    <name type="scientific">Actinidia rufa</name>
    <dbReference type="NCBI Taxonomy" id="165716"/>
    <lineage>
        <taxon>Eukaryota</taxon>
        <taxon>Viridiplantae</taxon>
        <taxon>Streptophyta</taxon>
        <taxon>Embryophyta</taxon>
        <taxon>Tracheophyta</taxon>
        <taxon>Spermatophyta</taxon>
        <taxon>Magnoliopsida</taxon>
        <taxon>eudicotyledons</taxon>
        <taxon>Gunneridae</taxon>
        <taxon>Pentapetalae</taxon>
        <taxon>asterids</taxon>
        <taxon>Ericales</taxon>
        <taxon>Actinidiaceae</taxon>
        <taxon>Actinidia</taxon>
    </lineage>
</organism>
<feature type="region of interest" description="Disordered" evidence="1">
    <location>
        <begin position="223"/>
        <end position="250"/>
    </location>
</feature>
<evidence type="ECO:0000313" key="3">
    <source>
        <dbReference type="EMBL" id="GFY92657.1"/>
    </source>
</evidence>
<sequence length="594" mass="68385">MVEQLTASVQQIQRDRHQVGGNGAGPARPNQPVLERPPNFHRNEPRDPIINVEAPTFDGRLDPKAFTDWIREMDHFFEWYNLSDDRKVRFAKMKLISRAKLFWQSTEQRRQPPVTDWVEMKEILREKYLPQSYQGDVLDKWNNLRQGSKPAIEYVAQFEEYLMRCDIIEDERMTLSRFRQGLNDDLRKELVLREVDTLDQAYTFVQNYEMVSKPSFGRHFESRNTLRPPATLPPSRPVPNTAPLLKDGQNYEGDDIEEQLYEPDLENLPESDEDCEGGDVTLGVVRCALTQAKEDNDWRRNAIFYTYIKCGEKDCKVIIDSGSCINAVSSSTVSRLGLKPVPHPSPYHVSWVDTSSISIKQRCLVPIQILSYSDKIWCDVVPMDVGHIILGRPWLFDMDVTIYGRSNSCSFLFENKRIKLNPLQPKPASKQKKENPTNGKDLNIISPKEFEREINDQSILFAVVVHDASTESQDTPLEEVTFILQEFHEDLLAFKGHFDVPTDPFSEPTHEPTIDNPTTSDITPAPLPNSPAPKEHIDAILDEQIISTRDGGVQRFLVRWSSHPASDDTWITSEDLQQIDRDLFEYYQSRPAIH</sequence>
<evidence type="ECO:0000259" key="2">
    <source>
        <dbReference type="PROSITE" id="PS50013"/>
    </source>
</evidence>
<gene>
    <name evidence="3" type="ORF">Acr_08g0010530</name>
</gene>
<dbReference type="SMART" id="SM00298">
    <property type="entry name" value="CHROMO"/>
    <property type="match status" value="1"/>
</dbReference>
<evidence type="ECO:0000256" key="1">
    <source>
        <dbReference type="SAM" id="MobiDB-lite"/>
    </source>
</evidence>